<dbReference type="Proteomes" id="UP000008366">
    <property type="component" value="Unassembled WGS sequence"/>
</dbReference>
<dbReference type="InterPro" id="IPR050834">
    <property type="entry name" value="Glycosyltransf_2"/>
</dbReference>
<keyword evidence="3" id="KW-1185">Reference proteome</keyword>
<comment type="caution">
    <text evidence="2">The sequence shown here is derived from an EMBL/GenBank/DDBJ whole genome shotgun (WGS) entry which is preliminary data.</text>
</comment>
<evidence type="ECO:0000259" key="1">
    <source>
        <dbReference type="Pfam" id="PF00535"/>
    </source>
</evidence>
<dbReference type="InterPro" id="IPR001173">
    <property type="entry name" value="Glyco_trans_2-like"/>
</dbReference>
<sequence length="304" mass="33561">MSQPLVSVIVPSYKRADTIESAVRSALAQTYPHLEVVVVDDHSQDGTQAVVRGLGDDRVRYLRHETNRGGNAARRTAVEASRGEYLAFLDADDLWFPEKIAAQVERLGQVGPDYGLVYTWYETLLPDGTVLPPRQPREEGVATPALLRGNYVGTFSTVLVTRRAYEEVGGPDPTLPACQDWEFYLRLNRRHGIACVPRTLARYWRGDADPDRISASRERVAAGHAQVYRRIVGRLSEVPTADAVAARRNLLEIVANQADTAQVLAMAAGIPRQQWSPGAARFVAHMLARSVRKGGLATLAPRRD</sequence>
<reference evidence="2 3" key="1">
    <citation type="submission" date="2012-08" db="EMBL/GenBank/DDBJ databases">
        <title>Whole genome shotgun sequence of Kineosphaera limosa NBRC 100340.</title>
        <authorList>
            <person name="Yoshida I."/>
            <person name="Isaki S."/>
            <person name="Hosoyama A."/>
            <person name="Tsuchikane K."/>
            <person name="Katsumata H."/>
            <person name="Ando Y."/>
            <person name="Ohji S."/>
            <person name="Hamada M."/>
            <person name="Tamura T."/>
            <person name="Yamazoe A."/>
            <person name="Yamazaki S."/>
            <person name="Fujita N."/>
        </authorList>
    </citation>
    <scope>NUCLEOTIDE SEQUENCE [LARGE SCALE GENOMIC DNA]</scope>
    <source>
        <strain evidence="2 3">NBRC 100340</strain>
    </source>
</reference>
<gene>
    <name evidence="2" type="ORF">KILIM_025_00030</name>
</gene>
<dbReference type="EMBL" id="BAHD01000025">
    <property type="protein sequence ID" value="GAB95667.1"/>
    <property type="molecule type" value="Genomic_DNA"/>
</dbReference>
<accession>K6WU88</accession>
<protein>
    <submittedName>
        <fullName evidence="2">Putative glycosyltransferase</fullName>
    </submittedName>
</protein>
<proteinExistence type="predicted"/>
<dbReference type="PANTHER" id="PTHR43685">
    <property type="entry name" value="GLYCOSYLTRANSFERASE"/>
    <property type="match status" value="1"/>
</dbReference>
<dbReference type="CDD" id="cd00761">
    <property type="entry name" value="Glyco_tranf_GTA_type"/>
    <property type="match status" value="1"/>
</dbReference>
<evidence type="ECO:0000313" key="2">
    <source>
        <dbReference type="EMBL" id="GAB95667.1"/>
    </source>
</evidence>
<keyword evidence="2" id="KW-0808">Transferase</keyword>
<dbReference type="RefSeq" id="WP_006592199.1">
    <property type="nucleotide sequence ID" value="NZ_BAHD01000025.1"/>
</dbReference>
<name>K6WU88_9MICO</name>
<dbReference type="AlphaFoldDB" id="K6WU88"/>
<dbReference type="Gene3D" id="3.90.550.10">
    <property type="entry name" value="Spore Coat Polysaccharide Biosynthesis Protein SpsA, Chain A"/>
    <property type="match status" value="1"/>
</dbReference>
<evidence type="ECO:0000313" key="3">
    <source>
        <dbReference type="Proteomes" id="UP000008366"/>
    </source>
</evidence>
<dbReference type="eggNOG" id="COG1216">
    <property type="taxonomic scope" value="Bacteria"/>
</dbReference>
<dbReference type="InterPro" id="IPR029044">
    <property type="entry name" value="Nucleotide-diphossugar_trans"/>
</dbReference>
<dbReference type="PANTHER" id="PTHR43685:SF2">
    <property type="entry name" value="GLYCOSYLTRANSFERASE 2-LIKE DOMAIN-CONTAINING PROTEIN"/>
    <property type="match status" value="1"/>
</dbReference>
<dbReference type="GO" id="GO:0016740">
    <property type="term" value="F:transferase activity"/>
    <property type="evidence" value="ECO:0007669"/>
    <property type="project" value="UniProtKB-KW"/>
</dbReference>
<dbReference type="Pfam" id="PF00535">
    <property type="entry name" value="Glycos_transf_2"/>
    <property type="match status" value="1"/>
</dbReference>
<dbReference type="SUPFAM" id="SSF53448">
    <property type="entry name" value="Nucleotide-diphospho-sugar transferases"/>
    <property type="match status" value="1"/>
</dbReference>
<dbReference type="STRING" id="1184609.KILIM_025_00030"/>
<organism evidence="2 3">
    <name type="scientific">Kineosphaera limosa NBRC 100340</name>
    <dbReference type="NCBI Taxonomy" id="1184609"/>
    <lineage>
        <taxon>Bacteria</taxon>
        <taxon>Bacillati</taxon>
        <taxon>Actinomycetota</taxon>
        <taxon>Actinomycetes</taxon>
        <taxon>Micrococcales</taxon>
        <taxon>Dermatophilaceae</taxon>
        <taxon>Kineosphaera</taxon>
    </lineage>
</organism>
<feature type="domain" description="Glycosyltransferase 2-like" evidence="1">
    <location>
        <begin position="7"/>
        <end position="113"/>
    </location>
</feature>